<evidence type="ECO:0000259" key="8">
    <source>
        <dbReference type="PROSITE" id="PS50253"/>
    </source>
</evidence>
<name>A0A2T1HXR0_9HYPH</name>
<comment type="similarity">
    <text evidence="2 6">Belongs to the cytochrome c oxidase subunit 3 family.</text>
</comment>
<proteinExistence type="inferred from homology"/>
<dbReference type="CDD" id="cd02862">
    <property type="entry name" value="NorE_like"/>
    <property type="match status" value="1"/>
</dbReference>
<dbReference type="GO" id="GO:0004129">
    <property type="term" value="F:cytochrome-c oxidase activity"/>
    <property type="evidence" value="ECO:0007669"/>
    <property type="project" value="InterPro"/>
</dbReference>
<comment type="caution">
    <text evidence="9">The sequence shown here is derived from an EMBL/GenBank/DDBJ whole genome shotgun (WGS) entry which is preliminary data.</text>
</comment>
<protein>
    <submittedName>
        <fullName evidence="9">Cytochrome B</fullName>
    </submittedName>
</protein>
<organism evidence="9 10">
    <name type="scientific">Alsobacter soli</name>
    <dbReference type="NCBI Taxonomy" id="2109933"/>
    <lineage>
        <taxon>Bacteria</taxon>
        <taxon>Pseudomonadati</taxon>
        <taxon>Pseudomonadota</taxon>
        <taxon>Alphaproteobacteria</taxon>
        <taxon>Hyphomicrobiales</taxon>
        <taxon>Alsobacteraceae</taxon>
        <taxon>Alsobacter</taxon>
    </lineage>
</organism>
<dbReference type="PANTHER" id="PTHR11403">
    <property type="entry name" value="CYTOCHROME C OXIDASE SUBUNIT III"/>
    <property type="match status" value="1"/>
</dbReference>
<dbReference type="PANTHER" id="PTHR11403:SF6">
    <property type="entry name" value="NITRIC OXIDE REDUCTASE SUBUNIT E"/>
    <property type="match status" value="1"/>
</dbReference>
<gene>
    <name evidence="9" type="ORF">SLNSH_04180</name>
</gene>
<feature type="transmembrane region" description="Helical" evidence="7">
    <location>
        <begin position="65"/>
        <end position="84"/>
    </location>
</feature>
<feature type="transmembrane region" description="Helical" evidence="7">
    <location>
        <begin position="190"/>
        <end position="209"/>
    </location>
</feature>
<evidence type="ECO:0000256" key="4">
    <source>
        <dbReference type="ARBA" id="ARBA00022989"/>
    </source>
</evidence>
<feature type="domain" description="Heme-copper oxidase subunit III family profile" evidence="8">
    <location>
        <begin position="1"/>
        <end position="212"/>
    </location>
</feature>
<keyword evidence="5 7" id="KW-0472">Membrane</keyword>
<dbReference type="InterPro" id="IPR035973">
    <property type="entry name" value="Cyt_c_oxidase_su3-like_sf"/>
</dbReference>
<reference evidence="10" key="1">
    <citation type="submission" date="2018-03" db="EMBL/GenBank/DDBJ databases">
        <authorList>
            <person name="Sun L."/>
            <person name="Liu H."/>
            <person name="Chen W."/>
            <person name="Huang K."/>
            <person name="Liu W."/>
            <person name="Gao X."/>
        </authorList>
    </citation>
    <scope>NUCLEOTIDE SEQUENCE [LARGE SCALE GENOMIC DNA]</scope>
    <source>
        <strain evidence="10">SH9</strain>
    </source>
</reference>
<dbReference type="OrthoDB" id="9810850at2"/>
<evidence type="ECO:0000256" key="2">
    <source>
        <dbReference type="ARBA" id="ARBA00010581"/>
    </source>
</evidence>
<evidence type="ECO:0000256" key="3">
    <source>
        <dbReference type="ARBA" id="ARBA00022692"/>
    </source>
</evidence>
<dbReference type="SUPFAM" id="SSF81452">
    <property type="entry name" value="Cytochrome c oxidase subunit III-like"/>
    <property type="match status" value="1"/>
</dbReference>
<evidence type="ECO:0000256" key="5">
    <source>
        <dbReference type="ARBA" id="ARBA00023136"/>
    </source>
</evidence>
<evidence type="ECO:0000256" key="1">
    <source>
        <dbReference type="ARBA" id="ARBA00004141"/>
    </source>
</evidence>
<keyword evidence="4 7" id="KW-1133">Transmembrane helix</keyword>
<keyword evidence="3 6" id="KW-0812">Transmembrane</keyword>
<dbReference type="InterPro" id="IPR024791">
    <property type="entry name" value="Cyt_c/ubiquinol_Oxase_su3"/>
</dbReference>
<evidence type="ECO:0000256" key="6">
    <source>
        <dbReference type="RuleBase" id="RU003376"/>
    </source>
</evidence>
<evidence type="ECO:0000313" key="10">
    <source>
        <dbReference type="Proteomes" id="UP000239772"/>
    </source>
</evidence>
<dbReference type="EMBL" id="PVZS01000003">
    <property type="protein sequence ID" value="PSC06482.1"/>
    <property type="molecule type" value="Genomic_DNA"/>
</dbReference>
<dbReference type="GO" id="GO:0005886">
    <property type="term" value="C:plasma membrane"/>
    <property type="evidence" value="ECO:0007669"/>
    <property type="project" value="UniProtKB-SubCell"/>
</dbReference>
<comment type="subcellular location">
    <subcellularLocation>
        <location evidence="6">Cell membrane</location>
        <topology evidence="6">Multi-pass membrane protein</topology>
    </subcellularLocation>
    <subcellularLocation>
        <location evidence="1">Membrane</location>
        <topology evidence="1">Multi-pass membrane protein</topology>
    </subcellularLocation>
</comment>
<keyword evidence="10" id="KW-1185">Reference proteome</keyword>
<dbReference type="AlphaFoldDB" id="A0A2T1HXR0"/>
<feature type="transmembrane region" description="Helical" evidence="7">
    <location>
        <begin position="96"/>
        <end position="115"/>
    </location>
</feature>
<accession>A0A2T1HXR0</accession>
<dbReference type="InterPro" id="IPR013833">
    <property type="entry name" value="Cyt_c_oxidase_su3_a-hlx"/>
</dbReference>
<dbReference type="Gene3D" id="1.20.120.80">
    <property type="entry name" value="Cytochrome c oxidase, subunit III, four-helix bundle"/>
    <property type="match status" value="1"/>
</dbReference>
<dbReference type="PROSITE" id="PS50253">
    <property type="entry name" value="COX3"/>
    <property type="match status" value="1"/>
</dbReference>
<feature type="transmembrane region" description="Helical" evidence="7">
    <location>
        <begin position="146"/>
        <end position="169"/>
    </location>
</feature>
<dbReference type="InterPro" id="IPR000298">
    <property type="entry name" value="Cyt_c_oxidase-like_su3"/>
</dbReference>
<evidence type="ECO:0000256" key="7">
    <source>
        <dbReference type="SAM" id="Phobius"/>
    </source>
</evidence>
<sequence length="214" mass="23245">MSAPVQSLLREPWPDLASQREAATFGIWIFLASELLFFGGLILAYAVCRIGHPHAFMAAARETDIVYGTANTAVLLTSSFAMALAAQASEREARPIVIRACLAATAALGCAFLAIKGFEYADDLRKGLWPAGDFALPEPGARLFFALYWVMTGVHALHLTIGIGLVGRLTIRGGGPHLRLRDNPQAEVTALYWHLVDVIWIILYPLIYLPGRAG</sequence>
<feature type="transmembrane region" description="Helical" evidence="7">
    <location>
        <begin position="25"/>
        <end position="45"/>
    </location>
</feature>
<dbReference type="GO" id="GO:0019646">
    <property type="term" value="P:aerobic electron transport chain"/>
    <property type="evidence" value="ECO:0007669"/>
    <property type="project" value="InterPro"/>
</dbReference>
<evidence type="ECO:0000313" key="9">
    <source>
        <dbReference type="EMBL" id="PSC06482.1"/>
    </source>
</evidence>
<dbReference type="Proteomes" id="UP000239772">
    <property type="component" value="Unassembled WGS sequence"/>
</dbReference>
<dbReference type="Pfam" id="PF00510">
    <property type="entry name" value="COX3"/>
    <property type="match status" value="1"/>
</dbReference>
<dbReference type="RefSeq" id="WP_106335396.1">
    <property type="nucleotide sequence ID" value="NZ_PVZS01000003.1"/>
</dbReference>